<evidence type="ECO:0000256" key="7">
    <source>
        <dbReference type="ARBA" id="ARBA00022833"/>
    </source>
</evidence>
<feature type="transmembrane region" description="Helical" evidence="9">
    <location>
        <begin position="72"/>
        <end position="95"/>
    </location>
</feature>
<dbReference type="Gene3D" id="3.30.40.10">
    <property type="entry name" value="Zinc/RING finger domain, C3HC4 (zinc finger)"/>
    <property type="match status" value="1"/>
</dbReference>
<keyword evidence="9" id="KW-0812">Transmembrane</keyword>
<dbReference type="GO" id="GO:0005634">
    <property type="term" value="C:nucleus"/>
    <property type="evidence" value="ECO:0007669"/>
    <property type="project" value="TreeGrafter"/>
</dbReference>
<dbReference type="Proteomes" id="UP001234989">
    <property type="component" value="Chromosome 10"/>
</dbReference>
<dbReference type="InterPro" id="IPR045191">
    <property type="entry name" value="MBR1/2-like"/>
</dbReference>
<protein>
    <recommendedName>
        <fullName evidence="2">RING-type E3 ubiquitin transferase</fullName>
        <ecNumber evidence="2">2.3.2.27</ecNumber>
    </recommendedName>
</protein>
<evidence type="ECO:0000256" key="1">
    <source>
        <dbReference type="ARBA" id="ARBA00000900"/>
    </source>
</evidence>
<dbReference type="InterPro" id="IPR001841">
    <property type="entry name" value="Znf_RING"/>
</dbReference>
<feature type="domain" description="RING-type" evidence="10">
    <location>
        <begin position="16"/>
        <end position="53"/>
    </location>
</feature>
<dbReference type="GO" id="GO:0061630">
    <property type="term" value="F:ubiquitin protein ligase activity"/>
    <property type="evidence" value="ECO:0007669"/>
    <property type="project" value="UniProtKB-EC"/>
</dbReference>
<evidence type="ECO:0000256" key="2">
    <source>
        <dbReference type="ARBA" id="ARBA00012483"/>
    </source>
</evidence>
<dbReference type="PROSITE" id="PS50089">
    <property type="entry name" value="ZF_RING_2"/>
    <property type="match status" value="1"/>
</dbReference>
<proteinExistence type="predicted"/>
<dbReference type="InterPro" id="IPR013083">
    <property type="entry name" value="Znf_RING/FYVE/PHD"/>
</dbReference>
<keyword evidence="5 8" id="KW-0863">Zinc-finger</keyword>
<accession>A0AAF0UQR4</accession>
<evidence type="ECO:0000259" key="10">
    <source>
        <dbReference type="PROSITE" id="PS50089"/>
    </source>
</evidence>
<keyword evidence="4" id="KW-0479">Metal-binding</keyword>
<evidence type="ECO:0000256" key="3">
    <source>
        <dbReference type="ARBA" id="ARBA00022679"/>
    </source>
</evidence>
<dbReference type="AlphaFoldDB" id="A0AAF0UQR4"/>
<sequence>MPKDGVNNPTKTEEICVICHTKYELEETIGTLRCGHEYHAGCIKQWLRKKDCPCAELQFCPSRQQDNYRNALHLEIILFISSIVLILNFLSSYILQE</sequence>
<keyword evidence="7" id="KW-0862">Zinc</keyword>
<organism evidence="11 12">
    <name type="scientific">Solanum verrucosum</name>
    <dbReference type="NCBI Taxonomy" id="315347"/>
    <lineage>
        <taxon>Eukaryota</taxon>
        <taxon>Viridiplantae</taxon>
        <taxon>Streptophyta</taxon>
        <taxon>Embryophyta</taxon>
        <taxon>Tracheophyta</taxon>
        <taxon>Spermatophyta</taxon>
        <taxon>Magnoliopsida</taxon>
        <taxon>eudicotyledons</taxon>
        <taxon>Gunneridae</taxon>
        <taxon>Pentapetalae</taxon>
        <taxon>asterids</taxon>
        <taxon>lamiids</taxon>
        <taxon>Solanales</taxon>
        <taxon>Solanaceae</taxon>
        <taxon>Solanoideae</taxon>
        <taxon>Solaneae</taxon>
        <taxon>Solanum</taxon>
    </lineage>
</organism>
<dbReference type="SUPFAM" id="SSF57850">
    <property type="entry name" value="RING/U-box"/>
    <property type="match status" value="1"/>
</dbReference>
<keyword evidence="12" id="KW-1185">Reference proteome</keyword>
<evidence type="ECO:0000256" key="5">
    <source>
        <dbReference type="ARBA" id="ARBA00022771"/>
    </source>
</evidence>
<comment type="catalytic activity">
    <reaction evidence="1">
        <text>S-ubiquitinyl-[E2 ubiquitin-conjugating enzyme]-L-cysteine + [acceptor protein]-L-lysine = [E2 ubiquitin-conjugating enzyme]-L-cysteine + N(6)-ubiquitinyl-[acceptor protein]-L-lysine.</text>
        <dbReference type="EC" id="2.3.2.27"/>
    </reaction>
</comment>
<evidence type="ECO:0000256" key="4">
    <source>
        <dbReference type="ARBA" id="ARBA00022723"/>
    </source>
</evidence>
<reference evidence="11" key="1">
    <citation type="submission" date="2023-08" db="EMBL/GenBank/DDBJ databases">
        <title>A de novo genome assembly of Solanum verrucosum Schlechtendal, a Mexican diploid species geographically isolated from the other diploid A-genome species in potato relatives.</title>
        <authorList>
            <person name="Hosaka K."/>
        </authorList>
    </citation>
    <scope>NUCLEOTIDE SEQUENCE</scope>
    <source>
        <tissue evidence="11">Young leaves</tissue>
    </source>
</reference>
<gene>
    <name evidence="11" type="ORF">MTR67_044558</name>
</gene>
<keyword evidence="3" id="KW-0808">Transferase</keyword>
<dbReference type="SMART" id="SM00184">
    <property type="entry name" value="RING"/>
    <property type="match status" value="1"/>
</dbReference>
<dbReference type="EMBL" id="CP133621">
    <property type="protein sequence ID" value="WMV51173.1"/>
    <property type="molecule type" value="Genomic_DNA"/>
</dbReference>
<keyword evidence="6" id="KW-0833">Ubl conjugation pathway</keyword>
<evidence type="ECO:0000256" key="8">
    <source>
        <dbReference type="PROSITE-ProRule" id="PRU00175"/>
    </source>
</evidence>
<keyword evidence="9" id="KW-1133">Transmembrane helix</keyword>
<dbReference type="GO" id="GO:0008270">
    <property type="term" value="F:zinc ion binding"/>
    <property type="evidence" value="ECO:0007669"/>
    <property type="project" value="UniProtKB-KW"/>
</dbReference>
<evidence type="ECO:0000313" key="12">
    <source>
        <dbReference type="Proteomes" id="UP001234989"/>
    </source>
</evidence>
<evidence type="ECO:0000256" key="9">
    <source>
        <dbReference type="SAM" id="Phobius"/>
    </source>
</evidence>
<name>A0AAF0UQR4_SOLVR</name>
<evidence type="ECO:0000313" key="11">
    <source>
        <dbReference type="EMBL" id="WMV51173.1"/>
    </source>
</evidence>
<dbReference type="Pfam" id="PF13639">
    <property type="entry name" value="zf-RING_2"/>
    <property type="match status" value="1"/>
</dbReference>
<dbReference type="EC" id="2.3.2.27" evidence="2"/>
<evidence type="ECO:0000256" key="6">
    <source>
        <dbReference type="ARBA" id="ARBA00022786"/>
    </source>
</evidence>
<keyword evidence="9" id="KW-0472">Membrane</keyword>
<dbReference type="PANTHER" id="PTHR22937">
    <property type="entry name" value="E3 UBIQUITIN-PROTEIN LIGASE RNF165"/>
    <property type="match status" value="1"/>
</dbReference>
<dbReference type="PANTHER" id="PTHR22937:SF175">
    <property type="entry name" value="RING-TYPE E3 UBIQUITIN TRANSFERASE"/>
    <property type="match status" value="1"/>
</dbReference>